<dbReference type="GO" id="GO:0005506">
    <property type="term" value="F:iron ion binding"/>
    <property type="evidence" value="ECO:0007669"/>
    <property type="project" value="InterPro"/>
</dbReference>
<dbReference type="PANTHER" id="PTHR24305:SF234">
    <property type="entry name" value="CYTOCHROME P450"/>
    <property type="match status" value="1"/>
</dbReference>
<dbReference type="InterPro" id="IPR002401">
    <property type="entry name" value="Cyt_P450_E_grp-I"/>
</dbReference>
<dbReference type="InterPro" id="IPR036396">
    <property type="entry name" value="Cyt_P450_sf"/>
</dbReference>
<evidence type="ECO:0000313" key="8">
    <source>
        <dbReference type="RefSeq" id="XP_033460164.1"/>
    </source>
</evidence>
<dbReference type="GO" id="GO:0020037">
    <property type="term" value="F:heme binding"/>
    <property type="evidence" value="ECO:0007669"/>
    <property type="project" value="InterPro"/>
</dbReference>
<dbReference type="Gene3D" id="1.10.630.10">
    <property type="entry name" value="Cytochrome P450"/>
    <property type="match status" value="1"/>
</dbReference>
<sequence length="510" mass="56909">MFFPVPDLLRPTAYAIDLTQMLVIIFALTAIIFLRVVYLLHFHPLAKFPGPRAAALSRRWLYGISVKGYPEEDIARLHERYGSHAVRIAPNELHLSDTRLYKTIYTSNHRYLKNPDFYKTFPSPSSLFTTEDPAVHKMLRRRFAPYMSQNSVAKAQPTIIASLQDLARKVEARGYEHPVNMYKWCRCFPADVIVKLVFGQSDIIANCDDDLNTPLLEAFDASTTTSWLRAYHPTIRWLQDLVPIGIGATFSKNLQKIKKFADLSAREVKNYRSLKSVDKTDTPVIATLEDLPEWQIRSNASTLIAGGSDTTGFTLAFATWSLLQDPALVARLITELDAMFDAAAPEEPSLAALQAAPVLGAVISESLRCGLAVSGRLPRIVPSDANLVVDGQLVPAGTVIGMSAYTMHMSEDIWGSDAAIFNPERWITGTASASDLVIFSKGVRNCIGQSLATTELYVATAFLFRRYEMKIVGGPSHWTSSDRFTSEAEPYWVKMKPRNIDLPLTKEQLQ</sequence>
<proteinExistence type="inferred from homology"/>
<evidence type="ECO:0000256" key="4">
    <source>
        <dbReference type="PIRSR" id="PIRSR602401-1"/>
    </source>
</evidence>
<evidence type="ECO:0000256" key="5">
    <source>
        <dbReference type="RuleBase" id="RU000461"/>
    </source>
</evidence>
<comment type="cofactor">
    <cofactor evidence="1 4">
        <name>heme</name>
        <dbReference type="ChEBI" id="CHEBI:30413"/>
    </cofactor>
</comment>
<protein>
    <submittedName>
        <fullName evidence="8">Cytochrome P450</fullName>
    </submittedName>
</protein>
<name>A0A6J3M5H1_9PEZI</name>
<evidence type="ECO:0000256" key="1">
    <source>
        <dbReference type="ARBA" id="ARBA00001971"/>
    </source>
</evidence>
<reference evidence="8" key="2">
    <citation type="submission" date="2020-04" db="EMBL/GenBank/DDBJ databases">
        <authorList>
            <consortium name="NCBI Genome Project"/>
        </authorList>
    </citation>
    <scope>NUCLEOTIDE SEQUENCE</scope>
    <source>
        <strain evidence="8">CBS 342.82</strain>
    </source>
</reference>
<dbReference type="OrthoDB" id="3945418at2759"/>
<dbReference type="GO" id="GO:0016705">
    <property type="term" value="F:oxidoreductase activity, acting on paired donors, with incorporation or reduction of molecular oxygen"/>
    <property type="evidence" value="ECO:0007669"/>
    <property type="project" value="InterPro"/>
</dbReference>
<dbReference type="PROSITE" id="PS00086">
    <property type="entry name" value="CYTOCHROME_P450"/>
    <property type="match status" value="1"/>
</dbReference>
<comment type="similarity">
    <text evidence="5">Belongs to the cytochrome P450 family.</text>
</comment>
<keyword evidence="5" id="KW-0503">Monooxygenase</keyword>
<keyword evidence="6" id="KW-1133">Transmembrane helix</keyword>
<keyword evidence="6" id="KW-0472">Membrane</keyword>
<keyword evidence="7" id="KW-1185">Reference proteome</keyword>
<keyword evidence="4 5" id="KW-0349">Heme</keyword>
<keyword evidence="2 4" id="KW-0479">Metal-binding</keyword>
<dbReference type="GO" id="GO:0004497">
    <property type="term" value="F:monooxygenase activity"/>
    <property type="evidence" value="ECO:0007669"/>
    <property type="project" value="UniProtKB-KW"/>
</dbReference>
<keyword evidence="3 4" id="KW-0408">Iron</keyword>
<feature type="transmembrane region" description="Helical" evidence="6">
    <location>
        <begin position="20"/>
        <end position="40"/>
    </location>
</feature>
<gene>
    <name evidence="8" type="ORF">K489DRAFT_380530</name>
</gene>
<dbReference type="PRINTS" id="PR00385">
    <property type="entry name" value="P450"/>
</dbReference>
<evidence type="ECO:0000313" key="7">
    <source>
        <dbReference type="Proteomes" id="UP000504637"/>
    </source>
</evidence>
<organism evidence="8">
    <name type="scientific">Dissoconium aciculare CBS 342.82</name>
    <dbReference type="NCBI Taxonomy" id="1314786"/>
    <lineage>
        <taxon>Eukaryota</taxon>
        <taxon>Fungi</taxon>
        <taxon>Dikarya</taxon>
        <taxon>Ascomycota</taxon>
        <taxon>Pezizomycotina</taxon>
        <taxon>Dothideomycetes</taxon>
        <taxon>Dothideomycetidae</taxon>
        <taxon>Mycosphaerellales</taxon>
        <taxon>Dissoconiaceae</taxon>
        <taxon>Dissoconium</taxon>
    </lineage>
</organism>
<reference evidence="8" key="3">
    <citation type="submission" date="2025-08" db="UniProtKB">
        <authorList>
            <consortium name="RefSeq"/>
        </authorList>
    </citation>
    <scope>IDENTIFICATION</scope>
    <source>
        <strain evidence="8">CBS 342.82</strain>
    </source>
</reference>
<evidence type="ECO:0000256" key="3">
    <source>
        <dbReference type="ARBA" id="ARBA00023004"/>
    </source>
</evidence>
<dbReference type="AlphaFoldDB" id="A0A6J3M5H1"/>
<dbReference type="InterPro" id="IPR001128">
    <property type="entry name" value="Cyt_P450"/>
</dbReference>
<dbReference type="CDD" id="cd11062">
    <property type="entry name" value="CYP58-like"/>
    <property type="match status" value="1"/>
</dbReference>
<keyword evidence="5" id="KW-0560">Oxidoreductase</keyword>
<dbReference type="InterPro" id="IPR017972">
    <property type="entry name" value="Cyt_P450_CS"/>
</dbReference>
<dbReference type="Pfam" id="PF00067">
    <property type="entry name" value="p450"/>
    <property type="match status" value="1"/>
</dbReference>
<feature type="binding site" description="axial binding residue" evidence="4">
    <location>
        <position position="446"/>
    </location>
    <ligand>
        <name>heme</name>
        <dbReference type="ChEBI" id="CHEBI:30413"/>
    </ligand>
    <ligandPart>
        <name>Fe</name>
        <dbReference type="ChEBI" id="CHEBI:18248"/>
    </ligandPart>
</feature>
<evidence type="ECO:0000256" key="6">
    <source>
        <dbReference type="SAM" id="Phobius"/>
    </source>
</evidence>
<evidence type="ECO:0000256" key="2">
    <source>
        <dbReference type="ARBA" id="ARBA00022723"/>
    </source>
</evidence>
<reference evidence="8" key="1">
    <citation type="submission" date="2020-01" db="EMBL/GenBank/DDBJ databases">
        <authorList>
            <consortium name="DOE Joint Genome Institute"/>
            <person name="Haridas S."/>
            <person name="Albert R."/>
            <person name="Binder M."/>
            <person name="Bloem J."/>
            <person name="Labutti K."/>
            <person name="Salamov A."/>
            <person name="Andreopoulos B."/>
            <person name="Baker S.E."/>
            <person name="Barry K."/>
            <person name="Bills G."/>
            <person name="Bluhm B.H."/>
            <person name="Cannon C."/>
            <person name="Castanera R."/>
            <person name="Culley D.E."/>
            <person name="Daum C."/>
            <person name="Ezra D."/>
            <person name="Gonzalez J.B."/>
            <person name="Henrissat B."/>
            <person name="Kuo A."/>
            <person name="Liang C."/>
            <person name="Lipzen A."/>
            <person name="Lutzoni F."/>
            <person name="Magnuson J."/>
            <person name="Mondo S."/>
            <person name="Nolan M."/>
            <person name="Ohm R."/>
            <person name="Pangilinan J."/>
            <person name="Park H.-J."/>
            <person name="Ramirez L."/>
            <person name="Alfaro M."/>
            <person name="Sun H."/>
            <person name="Tritt A."/>
            <person name="Yoshinaga Y."/>
            <person name="Zwiers L.-H."/>
            <person name="Turgeon B.G."/>
            <person name="Goodwin S.B."/>
            <person name="Spatafora J.W."/>
            <person name="Crous P.W."/>
            <person name="Grigoriev I.V."/>
        </authorList>
    </citation>
    <scope>NUCLEOTIDE SEQUENCE</scope>
    <source>
        <strain evidence="8">CBS 342.82</strain>
    </source>
</reference>
<keyword evidence="6" id="KW-0812">Transmembrane</keyword>
<dbReference type="GeneID" id="54362704"/>
<accession>A0A6J3M5H1</accession>
<dbReference type="PANTHER" id="PTHR24305">
    <property type="entry name" value="CYTOCHROME P450"/>
    <property type="match status" value="1"/>
</dbReference>
<dbReference type="PRINTS" id="PR00463">
    <property type="entry name" value="EP450I"/>
</dbReference>
<dbReference type="InterPro" id="IPR050121">
    <property type="entry name" value="Cytochrome_P450_monoxygenase"/>
</dbReference>
<dbReference type="Proteomes" id="UP000504637">
    <property type="component" value="Unplaced"/>
</dbReference>
<dbReference type="SUPFAM" id="SSF48264">
    <property type="entry name" value="Cytochrome P450"/>
    <property type="match status" value="1"/>
</dbReference>
<dbReference type="RefSeq" id="XP_033460164.1">
    <property type="nucleotide sequence ID" value="XM_033604904.1"/>
</dbReference>